<name>A0ABQ9HZ99_9NEOP</name>
<accession>A0ABQ9HZ99</accession>
<proteinExistence type="predicted"/>
<protein>
    <recommendedName>
        <fullName evidence="8">BED-type domain-containing protein</fullName>
    </recommendedName>
</protein>
<evidence type="ECO:0000256" key="3">
    <source>
        <dbReference type="ARBA" id="ARBA00022771"/>
    </source>
</evidence>
<dbReference type="PANTHER" id="PTHR46481:SF10">
    <property type="entry name" value="ZINC FINGER BED DOMAIN-CONTAINING PROTEIN 39"/>
    <property type="match status" value="1"/>
</dbReference>
<evidence type="ECO:0000313" key="10">
    <source>
        <dbReference type="Proteomes" id="UP001159363"/>
    </source>
</evidence>
<dbReference type="Pfam" id="PF02892">
    <property type="entry name" value="zf-BED"/>
    <property type="match status" value="1"/>
</dbReference>
<keyword evidence="7" id="KW-0539">Nucleus</keyword>
<reference evidence="9 10" key="1">
    <citation type="submission" date="2023-02" db="EMBL/GenBank/DDBJ databases">
        <title>LHISI_Scaffold_Assembly.</title>
        <authorList>
            <person name="Stuart O.P."/>
            <person name="Cleave R."/>
            <person name="Magrath M.J.L."/>
            <person name="Mikheyev A.S."/>
        </authorList>
    </citation>
    <scope>NUCLEOTIDE SEQUENCE [LARGE SCALE GENOMIC DNA]</scope>
    <source>
        <strain evidence="9">Daus_M_001</strain>
        <tissue evidence="9">Leg muscle</tissue>
    </source>
</reference>
<comment type="subcellular location">
    <subcellularLocation>
        <location evidence="1">Nucleus</location>
    </subcellularLocation>
</comment>
<evidence type="ECO:0000256" key="7">
    <source>
        <dbReference type="ARBA" id="ARBA00023242"/>
    </source>
</evidence>
<keyword evidence="10" id="KW-1185">Reference proteome</keyword>
<evidence type="ECO:0000313" key="9">
    <source>
        <dbReference type="EMBL" id="KAJ8889389.1"/>
    </source>
</evidence>
<dbReference type="EMBL" id="JARBHB010000003">
    <property type="protein sequence ID" value="KAJ8889389.1"/>
    <property type="molecule type" value="Genomic_DNA"/>
</dbReference>
<evidence type="ECO:0000256" key="2">
    <source>
        <dbReference type="ARBA" id="ARBA00022723"/>
    </source>
</evidence>
<keyword evidence="5" id="KW-0805">Transcription regulation</keyword>
<keyword evidence="4" id="KW-0862">Zinc</keyword>
<dbReference type="SUPFAM" id="SSF140996">
    <property type="entry name" value="Hermes dimerisation domain"/>
    <property type="match status" value="1"/>
</dbReference>
<dbReference type="Proteomes" id="UP001159363">
    <property type="component" value="Chromosome 3"/>
</dbReference>
<keyword evidence="6" id="KW-0804">Transcription</keyword>
<gene>
    <name evidence="9" type="ORF">PR048_008888</name>
</gene>
<comment type="caution">
    <text evidence="9">The sequence shown here is derived from an EMBL/GenBank/DDBJ whole genome shotgun (WGS) entry which is preliminary data.</text>
</comment>
<dbReference type="PANTHER" id="PTHR46481">
    <property type="entry name" value="ZINC FINGER BED DOMAIN-CONTAINING PROTEIN 4"/>
    <property type="match status" value="1"/>
</dbReference>
<evidence type="ECO:0000256" key="1">
    <source>
        <dbReference type="ARBA" id="ARBA00004123"/>
    </source>
</evidence>
<feature type="domain" description="BED-type" evidence="8">
    <location>
        <begin position="13"/>
        <end position="41"/>
    </location>
</feature>
<keyword evidence="2" id="KW-0479">Metal-binding</keyword>
<evidence type="ECO:0000259" key="8">
    <source>
        <dbReference type="Pfam" id="PF02892"/>
    </source>
</evidence>
<dbReference type="InterPro" id="IPR052035">
    <property type="entry name" value="ZnF_BED_domain_contain"/>
</dbReference>
<evidence type="ECO:0000256" key="6">
    <source>
        <dbReference type="ARBA" id="ARBA00023163"/>
    </source>
</evidence>
<sequence length="173" mass="19850">MVTAVQMAGEKNDVWKYFTIRSNEDTKATCTFCQAKISCGSANMQGFTTRDMKIINLQKEPHMLRLVYLAPVHIQITELIGKMICCDMLPFRIIESEGFNDLISFLEPRYKIPDQTTFSRTVIAELYQRVQSRVKEGFVGVEHVSLTSDLWSTHACDDFISLTAHFVDNNFEH</sequence>
<dbReference type="InterPro" id="IPR003656">
    <property type="entry name" value="Znf_BED"/>
</dbReference>
<keyword evidence="3" id="KW-0863">Zinc-finger</keyword>
<evidence type="ECO:0000256" key="5">
    <source>
        <dbReference type="ARBA" id="ARBA00023015"/>
    </source>
</evidence>
<evidence type="ECO:0000256" key="4">
    <source>
        <dbReference type="ARBA" id="ARBA00022833"/>
    </source>
</evidence>
<organism evidence="9 10">
    <name type="scientific">Dryococelus australis</name>
    <dbReference type="NCBI Taxonomy" id="614101"/>
    <lineage>
        <taxon>Eukaryota</taxon>
        <taxon>Metazoa</taxon>
        <taxon>Ecdysozoa</taxon>
        <taxon>Arthropoda</taxon>
        <taxon>Hexapoda</taxon>
        <taxon>Insecta</taxon>
        <taxon>Pterygota</taxon>
        <taxon>Neoptera</taxon>
        <taxon>Polyneoptera</taxon>
        <taxon>Phasmatodea</taxon>
        <taxon>Verophasmatodea</taxon>
        <taxon>Anareolatae</taxon>
        <taxon>Phasmatidae</taxon>
        <taxon>Eurycanthinae</taxon>
        <taxon>Dryococelus</taxon>
    </lineage>
</organism>